<dbReference type="InterPro" id="IPR051717">
    <property type="entry name" value="MFS_MFSD6"/>
</dbReference>
<dbReference type="PANTHER" id="PTHR16172:SF41">
    <property type="entry name" value="MAJOR FACILITATOR SUPERFAMILY DOMAIN-CONTAINING PROTEIN 6-LIKE"/>
    <property type="match status" value="1"/>
</dbReference>
<feature type="domain" description="Major facilitator superfamily associated" evidence="8">
    <location>
        <begin position="18"/>
        <end position="567"/>
    </location>
</feature>
<dbReference type="AlphaFoldDB" id="A0AAV3AE53"/>
<feature type="transmembrane region" description="Helical" evidence="7">
    <location>
        <begin position="78"/>
        <end position="100"/>
    </location>
</feature>
<feature type="transmembrane region" description="Helical" evidence="7">
    <location>
        <begin position="12"/>
        <end position="34"/>
    </location>
</feature>
<evidence type="ECO:0000256" key="7">
    <source>
        <dbReference type="SAM" id="Phobius"/>
    </source>
</evidence>
<keyword evidence="4 7" id="KW-1133">Transmembrane helix</keyword>
<feature type="transmembrane region" description="Helical" evidence="7">
    <location>
        <begin position="555"/>
        <end position="583"/>
    </location>
</feature>
<feature type="transmembrane region" description="Helical" evidence="7">
    <location>
        <begin position="287"/>
        <end position="309"/>
    </location>
</feature>
<feature type="compositionally biased region" description="Polar residues" evidence="6">
    <location>
        <begin position="213"/>
        <end position="223"/>
    </location>
</feature>
<evidence type="ECO:0000256" key="2">
    <source>
        <dbReference type="ARBA" id="ARBA00005241"/>
    </source>
</evidence>
<evidence type="ECO:0000259" key="8">
    <source>
        <dbReference type="Pfam" id="PF12832"/>
    </source>
</evidence>
<dbReference type="PANTHER" id="PTHR16172">
    <property type="entry name" value="MAJOR FACILITATOR SUPERFAMILY DOMAIN-CONTAINING PROTEIN 6-LIKE"/>
    <property type="match status" value="1"/>
</dbReference>
<feature type="transmembrane region" description="Helical" evidence="7">
    <location>
        <begin position="330"/>
        <end position="348"/>
    </location>
</feature>
<name>A0AAV3AE53_PYXAD</name>
<comment type="similarity">
    <text evidence="2">Belongs to the major facilitator superfamily. MFSD6 family.</text>
</comment>
<comment type="caution">
    <text evidence="9">The sequence shown here is derived from an EMBL/GenBank/DDBJ whole genome shotgun (WGS) entry which is preliminary data.</text>
</comment>
<evidence type="ECO:0000256" key="4">
    <source>
        <dbReference type="ARBA" id="ARBA00022989"/>
    </source>
</evidence>
<proteinExistence type="inferred from homology"/>
<keyword evidence="5 7" id="KW-0472">Membrane</keyword>
<feature type="compositionally biased region" description="Polar residues" evidence="6">
    <location>
        <begin position="247"/>
        <end position="262"/>
    </location>
</feature>
<evidence type="ECO:0000256" key="5">
    <source>
        <dbReference type="ARBA" id="ARBA00023136"/>
    </source>
</evidence>
<sequence length="629" mass="70635">MSSPKQWDISKALAIASLFNFFHNVGNFCVFPFLTIFFRHLGLSPPLVGIIMGAKHIVFALWAPFCSFVAKTNSKRRIIIISSLLLSAVASGILTFFSPLPQDMVLRFCNISHSWANKQTVPGAMDMVMYAPEDNGSFLLPKPPQITTMASLIFTSLSSTTPIANSAMEAKITPNIFRNTNNTTPDDPHLPTFVKTSMSKTDDSKRYTKTKNRITTNRQSTISLEHGTHAPDDVVRNPLPQEPQNDDIGSTTSHPKTITSKNDVPKKRDLSKKSFQPEHFLDIEHKIFLVVLGIVLIWEIFASPLEWTADDSVYEYLDFVDATDRHEKIWIWRYLGACLGSLSIVFLIDNVNCFVIPGFPRIYLHFYGYSALMMVTLLLGLLYPIHVSKKSEQATKTIKALGLMGSDSRIILLSVTVFLMGAVRSTADNFLFWKMQDMGSSELYMGLSVVLALISEIVLFFFKGKLMKSLTFKWMVALGLLCQAVEFLYYSFLWAPWAVLPIQLSSAFSNGVLLWAVRSQVDDVATPGTERSIQLVLHCLSHHCGASLGSFASGFVISSFSLAILFQSCCVLLIIWLLMFLVIQPKLPHIKKINYSRLLAPNNSDMSDSEDEQERDWLVKAMKDDSKIW</sequence>
<accession>A0AAV3AE53</accession>
<dbReference type="GO" id="GO:0016020">
    <property type="term" value="C:membrane"/>
    <property type="evidence" value="ECO:0007669"/>
    <property type="project" value="UniProtKB-SubCell"/>
</dbReference>
<keyword evidence="3 7" id="KW-0812">Transmembrane</keyword>
<evidence type="ECO:0000256" key="6">
    <source>
        <dbReference type="SAM" id="MobiDB-lite"/>
    </source>
</evidence>
<dbReference type="SUPFAM" id="SSF103473">
    <property type="entry name" value="MFS general substrate transporter"/>
    <property type="match status" value="2"/>
</dbReference>
<feature type="compositionally biased region" description="Basic and acidic residues" evidence="6">
    <location>
        <begin position="226"/>
        <end position="235"/>
    </location>
</feature>
<dbReference type="Gene3D" id="1.20.1250.20">
    <property type="entry name" value="MFS general substrate transporter like domains"/>
    <property type="match status" value="2"/>
</dbReference>
<dbReference type="EMBL" id="DYDO01000003">
    <property type="protein sequence ID" value="DBA27641.1"/>
    <property type="molecule type" value="Genomic_DNA"/>
</dbReference>
<dbReference type="CDD" id="cd17479">
    <property type="entry name" value="MFS_MFSD6L"/>
    <property type="match status" value="1"/>
</dbReference>
<keyword evidence="10" id="KW-1185">Reference proteome</keyword>
<feature type="transmembrane region" description="Helical" evidence="7">
    <location>
        <begin position="46"/>
        <end position="66"/>
    </location>
</feature>
<organism evidence="9 10">
    <name type="scientific">Pyxicephalus adspersus</name>
    <name type="common">African bullfrog</name>
    <dbReference type="NCBI Taxonomy" id="30357"/>
    <lineage>
        <taxon>Eukaryota</taxon>
        <taxon>Metazoa</taxon>
        <taxon>Chordata</taxon>
        <taxon>Craniata</taxon>
        <taxon>Vertebrata</taxon>
        <taxon>Euteleostomi</taxon>
        <taxon>Amphibia</taxon>
        <taxon>Batrachia</taxon>
        <taxon>Anura</taxon>
        <taxon>Neobatrachia</taxon>
        <taxon>Ranoidea</taxon>
        <taxon>Pyxicephalidae</taxon>
        <taxon>Pyxicephalinae</taxon>
        <taxon>Pyxicephalus</taxon>
    </lineage>
</organism>
<comment type="subcellular location">
    <subcellularLocation>
        <location evidence="1">Membrane</location>
        <topology evidence="1">Multi-pass membrane protein</topology>
    </subcellularLocation>
</comment>
<evidence type="ECO:0000256" key="1">
    <source>
        <dbReference type="ARBA" id="ARBA00004141"/>
    </source>
</evidence>
<evidence type="ECO:0000313" key="9">
    <source>
        <dbReference type="EMBL" id="DBA27641.1"/>
    </source>
</evidence>
<evidence type="ECO:0000256" key="3">
    <source>
        <dbReference type="ARBA" id="ARBA00022692"/>
    </source>
</evidence>
<reference evidence="9" key="1">
    <citation type="thesis" date="2020" institute="ProQuest LLC" country="789 East Eisenhower Parkway, Ann Arbor, MI, USA">
        <title>Comparative Genomics and Chromosome Evolution.</title>
        <authorList>
            <person name="Mudd A.B."/>
        </authorList>
    </citation>
    <scope>NUCLEOTIDE SEQUENCE</scope>
    <source>
        <strain evidence="9">1538</strain>
        <tissue evidence="9">Blood</tissue>
    </source>
</reference>
<feature type="region of interest" description="Disordered" evidence="6">
    <location>
        <begin position="179"/>
        <end position="269"/>
    </location>
</feature>
<gene>
    <name evidence="9" type="ORF">GDO54_008110</name>
</gene>
<dbReference type="Proteomes" id="UP001181693">
    <property type="component" value="Unassembled WGS sequence"/>
</dbReference>
<feature type="transmembrane region" description="Helical" evidence="7">
    <location>
        <begin position="400"/>
        <end position="423"/>
    </location>
</feature>
<evidence type="ECO:0000313" key="10">
    <source>
        <dbReference type="Proteomes" id="UP001181693"/>
    </source>
</evidence>
<protein>
    <recommendedName>
        <fullName evidence="8">Major facilitator superfamily associated domain-containing protein</fullName>
    </recommendedName>
</protein>
<dbReference type="Pfam" id="PF12832">
    <property type="entry name" value="MFS_1_like"/>
    <property type="match status" value="1"/>
</dbReference>
<dbReference type="InterPro" id="IPR024989">
    <property type="entry name" value="MFS_assoc_dom"/>
</dbReference>
<feature type="transmembrane region" description="Helical" evidence="7">
    <location>
        <begin position="474"/>
        <end position="495"/>
    </location>
</feature>
<feature type="transmembrane region" description="Helical" evidence="7">
    <location>
        <begin position="368"/>
        <end position="388"/>
    </location>
</feature>
<dbReference type="InterPro" id="IPR036259">
    <property type="entry name" value="MFS_trans_sf"/>
</dbReference>
<feature type="transmembrane region" description="Helical" evidence="7">
    <location>
        <begin position="443"/>
        <end position="462"/>
    </location>
</feature>